<keyword evidence="3" id="KW-1185">Reference proteome</keyword>
<protein>
    <submittedName>
        <fullName evidence="2">Uncharacterized protein</fullName>
    </submittedName>
</protein>
<feature type="signal peptide" evidence="1">
    <location>
        <begin position="1"/>
        <end position="17"/>
    </location>
</feature>
<dbReference type="Proteomes" id="UP001054252">
    <property type="component" value="Unassembled WGS sequence"/>
</dbReference>
<gene>
    <name evidence="2" type="ORF">SLEP1_g49607</name>
</gene>
<evidence type="ECO:0000313" key="3">
    <source>
        <dbReference type="Proteomes" id="UP001054252"/>
    </source>
</evidence>
<evidence type="ECO:0000313" key="2">
    <source>
        <dbReference type="EMBL" id="GKV42170.1"/>
    </source>
</evidence>
<proteinExistence type="predicted"/>
<feature type="chain" id="PRO_5043585294" evidence="1">
    <location>
        <begin position="18"/>
        <end position="37"/>
    </location>
</feature>
<sequence length="37" mass="4158">MGSQFFCFFLWILRLIGENPVGKGPDFAPQSTFDPPP</sequence>
<keyword evidence="1" id="KW-0732">Signal</keyword>
<evidence type="ECO:0000256" key="1">
    <source>
        <dbReference type="SAM" id="SignalP"/>
    </source>
</evidence>
<organism evidence="2 3">
    <name type="scientific">Rubroshorea leprosula</name>
    <dbReference type="NCBI Taxonomy" id="152421"/>
    <lineage>
        <taxon>Eukaryota</taxon>
        <taxon>Viridiplantae</taxon>
        <taxon>Streptophyta</taxon>
        <taxon>Embryophyta</taxon>
        <taxon>Tracheophyta</taxon>
        <taxon>Spermatophyta</taxon>
        <taxon>Magnoliopsida</taxon>
        <taxon>eudicotyledons</taxon>
        <taxon>Gunneridae</taxon>
        <taxon>Pentapetalae</taxon>
        <taxon>rosids</taxon>
        <taxon>malvids</taxon>
        <taxon>Malvales</taxon>
        <taxon>Dipterocarpaceae</taxon>
        <taxon>Rubroshorea</taxon>
    </lineage>
</organism>
<dbReference type="EMBL" id="BPVZ01000156">
    <property type="protein sequence ID" value="GKV42170.1"/>
    <property type="molecule type" value="Genomic_DNA"/>
</dbReference>
<accession>A0AAV5LXB5</accession>
<name>A0AAV5LXB5_9ROSI</name>
<dbReference type="AlphaFoldDB" id="A0AAV5LXB5"/>
<comment type="caution">
    <text evidence="2">The sequence shown here is derived from an EMBL/GenBank/DDBJ whole genome shotgun (WGS) entry which is preliminary data.</text>
</comment>
<reference evidence="2 3" key="1">
    <citation type="journal article" date="2021" name="Commun. Biol.">
        <title>The genome of Shorea leprosula (Dipterocarpaceae) highlights the ecological relevance of drought in aseasonal tropical rainforests.</title>
        <authorList>
            <person name="Ng K.K.S."/>
            <person name="Kobayashi M.J."/>
            <person name="Fawcett J.A."/>
            <person name="Hatakeyama M."/>
            <person name="Paape T."/>
            <person name="Ng C.H."/>
            <person name="Ang C.C."/>
            <person name="Tnah L.H."/>
            <person name="Lee C.T."/>
            <person name="Nishiyama T."/>
            <person name="Sese J."/>
            <person name="O'Brien M.J."/>
            <person name="Copetti D."/>
            <person name="Mohd Noor M.I."/>
            <person name="Ong R.C."/>
            <person name="Putra M."/>
            <person name="Sireger I.Z."/>
            <person name="Indrioko S."/>
            <person name="Kosugi Y."/>
            <person name="Izuno A."/>
            <person name="Isagi Y."/>
            <person name="Lee S.L."/>
            <person name="Shimizu K.K."/>
        </authorList>
    </citation>
    <scope>NUCLEOTIDE SEQUENCE [LARGE SCALE GENOMIC DNA]</scope>
    <source>
        <strain evidence="2">214</strain>
    </source>
</reference>